<dbReference type="PANTHER" id="PTHR43434:SF1">
    <property type="entry name" value="PHOSPHOGLYCOLATE PHOSPHATASE"/>
    <property type="match status" value="1"/>
</dbReference>
<reference evidence="1" key="1">
    <citation type="journal article" date="2014" name="Front. Microbiol.">
        <title>High frequency of phylogenetically diverse reductive dehalogenase-homologous genes in deep subseafloor sedimentary metagenomes.</title>
        <authorList>
            <person name="Kawai M."/>
            <person name="Futagami T."/>
            <person name="Toyoda A."/>
            <person name="Takaki Y."/>
            <person name="Nishi S."/>
            <person name="Hori S."/>
            <person name="Arai W."/>
            <person name="Tsubouchi T."/>
            <person name="Morono Y."/>
            <person name="Uchiyama I."/>
            <person name="Ito T."/>
            <person name="Fujiyama A."/>
            <person name="Inagaki F."/>
            <person name="Takami H."/>
        </authorList>
    </citation>
    <scope>NUCLEOTIDE SEQUENCE</scope>
    <source>
        <strain evidence="1">Expedition CK06-06</strain>
    </source>
</reference>
<dbReference type="GO" id="GO:0006281">
    <property type="term" value="P:DNA repair"/>
    <property type="evidence" value="ECO:0007669"/>
    <property type="project" value="TreeGrafter"/>
</dbReference>
<dbReference type="InterPro" id="IPR023198">
    <property type="entry name" value="PGP-like_dom2"/>
</dbReference>
<sequence length="245" mass="27978">TMMNRANELNSRLESRSLRGIIFDFDGTLLDIREILEKSIEEVLVDQHMNIDMEITIQEIGALLETIQGFPLPKILLESYEIFKHITSLNNLSYFKQLRIAVKIFSKYLEYSKDAPLCLGAISLVKKLAKSFDLFIVSHNKTETIMEHLKNEDIAKYFKGVFGSDKIPVQKPDPLALQPPLETYEKRKRDDFLMIGDMPSDIIAGREAGLWTIGVTSGVSKKEILVEYQPDLIIDSLEELLNVLE</sequence>
<dbReference type="EMBL" id="BART01015261">
    <property type="protein sequence ID" value="GAG82205.1"/>
    <property type="molecule type" value="Genomic_DNA"/>
</dbReference>
<dbReference type="SFLD" id="SFLDG01129">
    <property type="entry name" value="C1.5:_HAD__Beta-PGM__Phosphata"/>
    <property type="match status" value="1"/>
</dbReference>
<dbReference type="InterPro" id="IPR041492">
    <property type="entry name" value="HAD_2"/>
</dbReference>
<dbReference type="InterPro" id="IPR050155">
    <property type="entry name" value="HAD-like_hydrolase_sf"/>
</dbReference>
<dbReference type="PANTHER" id="PTHR43434">
    <property type="entry name" value="PHOSPHOGLYCOLATE PHOSPHATASE"/>
    <property type="match status" value="1"/>
</dbReference>
<protein>
    <recommendedName>
        <fullName evidence="2">HAD family hydrolase</fullName>
    </recommendedName>
</protein>
<dbReference type="SFLD" id="SFLDS00003">
    <property type="entry name" value="Haloacid_Dehalogenase"/>
    <property type="match status" value="1"/>
</dbReference>
<dbReference type="Pfam" id="PF13419">
    <property type="entry name" value="HAD_2"/>
    <property type="match status" value="1"/>
</dbReference>
<dbReference type="Gene3D" id="3.40.50.1000">
    <property type="entry name" value="HAD superfamily/HAD-like"/>
    <property type="match status" value="1"/>
</dbReference>
<dbReference type="Gene3D" id="1.10.150.240">
    <property type="entry name" value="Putative phosphatase, domain 2"/>
    <property type="match status" value="1"/>
</dbReference>
<accession>X1AHW0</accession>
<dbReference type="InterPro" id="IPR036412">
    <property type="entry name" value="HAD-like_sf"/>
</dbReference>
<feature type="non-terminal residue" evidence="1">
    <location>
        <position position="1"/>
    </location>
</feature>
<dbReference type="AlphaFoldDB" id="X1AHW0"/>
<dbReference type="SUPFAM" id="SSF56784">
    <property type="entry name" value="HAD-like"/>
    <property type="match status" value="1"/>
</dbReference>
<evidence type="ECO:0008006" key="2">
    <source>
        <dbReference type="Google" id="ProtNLM"/>
    </source>
</evidence>
<dbReference type="InterPro" id="IPR006439">
    <property type="entry name" value="HAD-SF_hydro_IA"/>
</dbReference>
<evidence type="ECO:0000313" key="1">
    <source>
        <dbReference type="EMBL" id="GAG82205.1"/>
    </source>
</evidence>
<organism evidence="1">
    <name type="scientific">marine sediment metagenome</name>
    <dbReference type="NCBI Taxonomy" id="412755"/>
    <lineage>
        <taxon>unclassified sequences</taxon>
        <taxon>metagenomes</taxon>
        <taxon>ecological metagenomes</taxon>
    </lineage>
</organism>
<proteinExistence type="predicted"/>
<dbReference type="NCBIfam" id="TIGR01549">
    <property type="entry name" value="HAD-SF-IA-v1"/>
    <property type="match status" value="1"/>
</dbReference>
<dbReference type="InterPro" id="IPR023214">
    <property type="entry name" value="HAD_sf"/>
</dbReference>
<dbReference type="GO" id="GO:0008967">
    <property type="term" value="F:phosphoglycolate phosphatase activity"/>
    <property type="evidence" value="ECO:0007669"/>
    <property type="project" value="TreeGrafter"/>
</dbReference>
<dbReference type="GO" id="GO:0005829">
    <property type="term" value="C:cytosol"/>
    <property type="evidence" value="ECO:0007669"/>
    <property type="project" value="TreeGrafter"/>
</dbReference>
<gene>
    <name evidence="1" type="ORF">S01H4_29685</name>
</gene>
<name>X1AHW0_9ZZZZ</name>
<comment type="caution">
    <text evidence="1">The sequence shown here is derived from an EMBL/GenBank/DDBJ whole genome shotgun (WGS) entry which is preliminary data.</text>
</comment>